<proteinExistence type="predicted"/>
<name>A0AC34R358_9BILA</name>
<dbReference type="Proteomes" id="UP000887576">
    <property type="component" value="Unplaced"/>
</dbReference>
<accession>A0AC34R358</accession>
<protein>
    <submittedName>
        <fullName evidence="2">Uncharacterized protein</fullName>
    </submittedName>
</protein>
<reference evidence="2" key="1">
    <citation type="submission" date="2022-11" db="UniProtKB">
        <authorList>
            <consortium name="WormBaseParasite"/>
        </authorList>
    </citation>
    <scope>IDENTIFICATION</scope>
</reference>
<evidence type="ECO:0000313" key="1">
    <source>
        <dbReference type="Proteomes" id="UP000887576"/>
    </source>
</evidence>
<sequence length="483" mass="56914">MLTAEKVKMKDDESIQKNPLNDALVDELENTSDYSDDIQNGNGSSSNKTSNNKIPNDWDPNGIKMFFIGCFIFFVIWYLFFTTNILLAIISKVDFNKDPKIISTYCFRQLESRAKQRENEFQRDIYRFTQKQLDLFRIYQKEMINFQELKDKQFVNFFTSAKYMEATRAFIRKFEDSRAYRQRNINYETSQIKWFYAIIAVMSVLADVFVSRSVRIMSTAEKVDVISKMEEDESIQKNPLNDALVDELENTSDYSDNIKNGNGLTKSSIKTSKKKISKSNNAKVFIIGFFMFFFILFLFFTMDILLAVKSNVDYNKDPKIISTYCFRQLESRAQEKRREFQVELDKFIQKQFDLFQALFNDKVDYHELKNQQLEIFHTSAKTVKATKNYIEKFEDFRAYRQRNINYETDVIKWFYVIIVVASMWTSAIVVFSGKEDMFYNILTVSLVSATFLSTLFLISHTFQEFENPAKTADCPFHVFSLES</sequence>
<organism evidence="1 2">
    <name type="scientific">Panagrolaimus sp. JU765</name>
    <dbReference type="NCBI Taxonomy" id="591449"/>
    <lineage>
        <taxon>Eukaryota</taxon>
        <taxon>Metazoa</taxon>
        <taxon>Ecdysozoa</taxon>
        <taxon>Nematoda</taxon>
        <taxon>Chromadorea</taxon>
        <taxon>Rhabditida</taxon>
        <taxon>Tylenchina</taxon>
        <taxon>Panagrolaimomorpha</taxon>
        <taxon>Panagrolaimoidea</taxon>
        <taxon>Panagrolaimidae</taxon>
        <taxon>Panagrolaimus</taxon>
    </lineage>
</organism>
<dbReference type="WBParaSite" id="JU765_v2.g3063.t1">
    <property type="protein sequence ID" value="JU765_v2.g3063.t1"/>
    <property type="gene ID" value="JU765_v2.g3063"/>
</dbReference>
<evidence type="ECO:0000313" key="2">
    <source>
        <dbReference type="WBParaSite" id="JU765_v2.g3063.t1"/>
    </source>
</evidence>